<dbReference type="Proteomes" id="UP000295244">
    <property type="component" value="Unassembled WGS sequence"/>
</dbReference>
<name>A0A4R1BHC3_9ACTN</name>
<dbReference type="NCBIfam" id="NF004837">
    <property type="entry name" value="PRK06187.1"/>
    <property type="match status" value="1"/>
</dbReference>
<protein>
    <submittedName>
        <fullName evidence="7">Long-chain-fatty-acid--CoA ligase</fullName>
    </submittedName>
</protein>
<evidence type="ECO:0000256" key="4">
    <source>
        <dbReference type="ARBA" id="ARBA00023098"/>
    </source>
</evidence>
<dbReference type="InterPro" id="IPR042099">
    <property type="entry name" value="ANL_N_sf"/>
</dbReference>
<dbReference type="Pfam" id="PF00501">
    <property type="entry name" value="AMP-binding"/>
    <property type="match status" value="1"/>
</dbReference>
<comment type="caution">
    <text evidence="7">The sequence shown here is derived from an EMBL/GenBank/DDBJ whole genome shotgun (WGS) entry which is preliminary data.</text>
</comment>
<dbReference type="InterPro" id="IPR045851">
    <property type="entry name" value="AMP-bd_C_sf"/>
</dbReference>
<dbReference type="InterPro" id="IPR000873">
    <property type="entry name" value="AMP-dep_synth/lig_dom"/>
</dbReference>
<sequence length="526" mass="58781">MGKVYRTELSPVSFLERSAYIFPDKTAVVHGERRYTYREFAERVNRLASRLRDAGLEKHDRVAFLCPNIPAELEAHYAVPAAGGILVAINIRLSPDEIGYILEHSGAKFLFVDRELEPLVEPSDLSGIEVVRVDDAGEPGDPYEDFLSEGSPEPVESWLEDEEETISINYTSGTTGRPKGVMYTHRGAYLNALGEVIETGMSYDTTYLWTLPMFHCNGWCFTWGVTAVAGTHVCLRKVDPAVIWDLFRSEGVTHYCGAPTVQVGLVNHEKARPLEQEVTAAIAGAPPSPTLLAQLGELNIRPIHVYGLTETYGPITVCAWHEEWDELPPEEQARLRARQGQGYVTADLVRVVDEEMNDVPQDAASMGEVVMRGNNVMKGYFENPEATDEAFKGGWFHSGDIAVWHPDGYIELRDRKKDIIISGGENISTIEVEQVIVKHPAVMEAAVVAIPDEKWGERPKAFVTLKPGREATEEEIIEFCKQHIARFKAPDAVEFGELPKTSTGKVQKYVLREKEWKGQEKRIKGN</sequence>
<keyword evidence="3" id="KW-0276">Fatty acid metabolism</keyword>
<organism evidence="7 8">
    <name type="scientific">Rubrobacter taiwanensis</name>
    <dbReference type="NCBI Taxonomy" id="185139"/>
    <lineage>
        <taxon>Bacteria</taxon>
        <taxon>Bacillati</taxon>
        <taxon>Actinomycetota</taxon>
        <taxon>Rubrobacteria</taxon>
        <taxon>Rubrobacterales</taxon>
        <taxon>Rubrobacteraceae</taxon>
        <taxon>Rubrobacter</taxon>
    </lineage>
</organism>
<feature type="domain" description="AMP-dependent synthetase/ligase" evidence="5">
    <location>
        <begin position="15"/>
        <end position="381"/>
    </location>
</feature>
<reference evidence="7 8" key="1">
    <citation type="submission" date="2019-03" db="EMBL/GenBank/DDBJ databases">
        <title>Whole genome sequence of a novel Rubrobacter taiwanensis strain, isolated from Yellowstone National Park.</title>
        <authorList>
            <person name="Freed S."/>
            <person name="Ramaley R.F."/>
            <person name="Kyndt J.A."/>
        </authorList>
    </citation>
    <scope>NUCLEOTIDE SEQUENCE [LARGE SCALE GENOMIC DNA]</scope>
    <source>
        <strain evidence="7 8">Yellowstone</strain>
    </source>
</reference>
<dbReference type="PROSITE" id="PS00455">
    <property type="entry name" value="AMP_BINDING"/>
    <property type="match status" value="1"/>
</dbReference>
<evidence type="ECO:0000256" key="1">
    <source>
        <dbReference type="ARBA" id="ARBA00006432"/>
    </source>
</evidence>
<evidence type="ECO:0000256" key="2">
    <source>
        <dbReference type="ARBA" id="ARBA00022598"/>
    </source>
</evidence>
<feature type="domain" description="AMP-binding enzyme C-terminal" evidence="6">
    <location>
        <begin position="431"/>
        <end position="505"/>
    </location>
</feature>
<proteinExistence type="inferred from homology"/>
<dbReference type="GO" id="GO:0016874">
    <property type="term" value="F:ligase activity"/>
    <property type="evidence" value="ECO:0007669"/>
    <property type="project" value="UniProtKB-KW"/>
</dbReference>
<dbReference type="InterPro" id="IPR025110">
    <property type="entry name" value="AMP-bd_C"/>
</dbReference>
<evidence type="ECO:0000259" key="5">
    <source>
        <dbReference type="Pfam" id="PF00501"/>
    </source>
</evidence>
<dbReference type="Gene3D" id="3.30.300.30">
    <property type="match status" value="1"/>
</dbReference>
<dbReference type="NCBIfam" id="NF006020">
    <property type="entry name" value="PRK08162.1"/>
    <property type="match status" value="1"/>
</dbReference>
<evidence type="ECO:0000256" key="3">
    <source>
        <dbReference type="ARBA" id="ARBA00022832"/>
    </source>
</evidence>
<dbReference type="CDD" id="cd12118">
    <property type="entry name" value="ttLC_FACS_AEE21_like"/>
    <property type="match status" value="1"/>
</dbReference>
<dbReference type="SUPFAM" id="SSF56801">
    <property type="entry name" value="Acetyl-CoA synthetase-like"/>
    <property type="match status" value="1"/>
</dbReference>
<gene>
    <name evidence="7" type="ORF">E0L93_10215</name>
</gene>
<accession>A0A4R1BHC3</accession>
<dbReference type="AlphaFoldDB" id="A0A4R1BHC3"/>
<dbReference type="InterPro" id="IPR020845">
    <property type="entry name" value="AMP-binding_CS"/>
</dbReference>
<dbReference type="EMBL" id="SKBU01000016">
    <property type="protein sequence ID" value="TCJ16498.1"/>
    <property type="molecule type" value="Genomic_DNA"/>
</dbReference>
<dbReference type="Gene3D" id="3.40.50.12780">
    <property type="entry name" value="N-terminal domain of ligase-like"/>
    <property type="match status" value="1"/>
</dbReference>
<evidence type="ECO:0000313" key="8">
    <source>
        <dbReference type="Proteomes" id="UP000295244"/>
    </source>
</evidence>
<keyword evidence="2 7" id="KW-0436">Ligase</keyword>
<dbReference type="PANTHER" id="PTHR43859">
    <property type="entry name" value="ACYL-ACTIVATING ENZYME"/>
    <property type="match status" value="1"/>
</dbReference>
<dbReference type="FunFam" id="3.30.300.30:FF:000008">
    <property type="entry name" value="2,3-dihydroxybenzoate-AMP ligase"/>
    <property type="match status" value="1"/>
</dbReference>
<comment type="similarity">
    <text evidence="1">Belongs to the ATP-dependent AMP-binding enzyme family.</text>
</comment>
<keyword evidence="4" id="KW-0443">Lipid metabolism</keyword>
<evidence type="ECO:0000313" key="7">
    <source>
        <dbReference type="EMBL" id="TCJ16498.1"/>
    </source>
</evidence>
<dbReference type="PANTHER" id="PTHR43859:SF4">
    <property type="entry name" value="BUTANOATE--COA LIGASE AAE1-RELATED"/>
    <property type="match status" value="1"/>
</dbReference>
<keyword evidence="8" id="KW-1185">Reference proteome</keyword>
<evidence type="ECO:0000259" key="6">
    <source>
        <dbReference type="Pfam" id="PF13193"/>
    </source>
</evidence>
<dbReference type="Pfam" id="PF13193">
    <property type="entry name" value="AMP-binding_C"/>
    <property type="match status" value="1"/>
</dbReference>
<dbReference type="GO" id="GO:0006631">
    <property type="term" value="P:fatty acid metabolic process"/>
    <property type="evidence" value="ECO:0007669"/>
    <property type="project" value="UniProtKB-KW"/>
</dbReference>
<dbReference type="OrthoDB" id="9803968at2"/>